<keyword evidence="4" id="KW-0411">Iron-sulfur</keyword>
<dbReference type="Gene3D" id="1.20.120.520">
    <property type="entry name" value="nmb1532 protein domain like"/>
    <property type="match status" value="1"/>
</dbReference>
<keyword evidence="9" id="KW-1185">Reference proteome</keyword>
<evidence type="ECO:0000256" key="3">
    <source>
        <dbReference type="ARBA" id="ARBA00023004"/>
    </source>
</evidence>
<keyword evidence="2" id="KW-0479">Metal-binding</keyword>
<dbReference type="InterPro" id="IPR036922">
    <property type="entry name" value="Rieske_2Fe-2S_sf"/>
</dbReference>
<dbReference type="SUPFAM" id="SSF50022">
    <property type="entry name" value="ISP domain"/>
    <property type="match status" value="1"/>
</dbReference>
<keyword evidence="3" id="KW-0408">Iron</keyword>
<dbReference type="InterPro" id="IPR017941">
    <property type="entry name" value="Rieske_2Fe-2S"/>
</dbReference>
<dbReference type="Pfam" id="PF00355">
    <property type="entry name" value="Rieske"/>
    <property type="match status" value="1"/>
</dbReference>
<dbReference type="Proteomes" id="UP000436483">
    <property type="component" value="Unassembled WGS sequence"/>
</dbReference>
<sequence>MRLNHFSMTGAAIGRIEAAEWLDNPAFQIANALALPQRLAGTPGRRIRNALHGTWYGHPVHPMLVTVPIGTWTLALGLDTLGALGAKHGREYDRAADLAVQAGAAGAVAAAAAGLMDWQQTHGRSRRVGLAHALVNSTALGLQLTSIALRRRGRRREGRIASAAAWSVMFIGAYLGGHLVYRRRQGVDQADHSVEPRSFAPVLPAAELREGQPRKVEVWDALERAHIPVVLVRQRGRTFAMGARCSHMGGPLDGGWLLKGGLVCPWHGSRYDLETGQPLDGPSTCPQPLYDVRVRNGVIEIKRQQEPGAAAVTPEDIEHASQVEQSTTADTPLGRKADEVLFEHHELLRSMFRRIEDMAPDDPQRRDLMRTLASELEIHEHVEDAIFYPAVRPVSEDVPVAYAEHQQLADLLAATLKLPTSSPDFDEYLRALHKAVDHHASSEEHSMFIEAQRLGDRRLRELGHELETMLEEQRTSRFQCAFRELKISLLAQAGREA</sequence>
<dbReference type="CDD" id="cd03467">
    <property type="entry name" value="Rieske"/>
    <property type="match status" value="1"/>
</dbReference>
<proteinExistence type="predicted"/>
<keyword evidence="1" id="KW-0001">2Fe-2S</keyword>
<reference evidence="8 9" key="1">
    <citation type="submission" date="2019-12" db="EMBL/GenBank/DDBJ databases">
        <authorList>
            <person name="Yuan C.-G."/>
        </authorList>
    </citation>
    <scope>NUCLEOTIDE SEQUENCE [LARGE SCALE GENOMIC DNA]</scope>
    <source>
        <strain evidence="8 9">KCTC 23863</strain>
    </source>
</reference>
<feature type="region of interest" description="Disordered" evidence="5">
    <location>
        <begin position="305"/>
        <end position="334"/>
    </location>
</feature>
<dbReference type="Pfam" id="PF09990">
    <property type="entry name" value="DUF2231"/>
    <property type="match status" value="1"/>
</dbReference>
<feature type="domain" description="Rieske" evidence="7">
    <location>
        <begin position="200"/>
        <end position="301"/>
    </location>
</feature>
<evidence type="ECO:0000313" key="8">
    <source>
        <dbReference type="EMBL" id="MXQ10861.1"/>
    </source>
</evidence>
<evidence type="ECO:0000313" key="9">
    <source>
        <dbReference type="Proteomes" id="UP000436483"/>
    </source>
</evidence>
<dbReference type="InterPro" id="IPR012312">
    <property type="entry name" value="Hemerythrin-like"/>
</dbReference>
<feature type="transmembrane region" description="Helical" evidence="6">
    <location>
        <begin position="161"/>
        <end position="181"/>
    </location>
</feature>
<name>A0A7X3MPJ2_9HYPH</name>
<dbReference type="AlphaFoldDB" id="A0A7X3MPJ2"/>
<dbReference type="RefSeq" id="WP_160883469.1">
    <property type="nucleotide sequence ID" value="NZ_WURB01000003.1"/>
</dbReference>
<evidence type="ECO:0000256" key="4">
    <source>
        <dbReference type="ARBA" id="ARBA00023014"/>
    </source>
</evidence>
<dbReference type="PROSITE" id="PS51296">
    <property type="entry name" value="RIESKE"/>
    <property type="match status" value="1"/>
</dbReference>
<dbReference type="EMBL" id="WURB01000003">
    <property type="protein sequence ID" value="MXQ10861.1"/>
    <property type="molecule type" value="Genomic_DNA"/>
</dbReference>
<protein>
    <submittedName>
        <fullName evidence="8">Rieske 2Fe-2S domain-containing protein</fullName>
    </submittedName>
</protein>
<evidence type="ECO:0000256" key="5">
    <source>
        <dbReference type="SAM" id="MobiDB-lite"/>
    </source>
</evidence>
<comment type="caution">
    <text evidence="8">The sequence shown here is derived from an EMBL/GenBank/DDBJ whole genome shotgun (WGS) entry which is preliminary data.</text>
</comment>
<dbReference type="OrthoDB" id="7809559at2"/>
<keyword evidence="6" id="KW-0812">Transmembrane</keyword>
<feature type="transmembrane region" description="Helical" evidence="6">
    <location>
        <begin position="98"/>
        <end position="116"/>
    </location>
</feature>
<evidence type="ECO:0000259" key="7">
    <source>
        <dbReference type="PROSITE" id="PS51296"/>
    </source>
</evidence>
<reference evidence="8 9" key="2">
    <citation type="submission" date="2020-01" db="EMBL/GenBank/DDBJ databases">
        <title>Microvirga sp. nov., an arsenate reduction bacterium isolated from Tibet hotspring sediments.</title>
        <authorList>
            <person name="Xian W.-D."/>
            <person name="Li W.-J."/>
        </authorList>
    </citation>
    <scope>NUCLEOTIDE SEQUENCE [LARGE SCALE GENOMIC DNA]</scope>
    <source>
        <strain evidence="8 9">KCTC 23863</strain>
    </source>
</reference>
<feature type="transmembrane region" description="Helical" evidence="6">
    <location>
        <begin position="63"/>
        <end position="86"/>
    </location>
</feature>
<keyword evidence="6" id="KW-1133">Transmembrane helix</keyword>
<gene>
    <name evidence="8" type="ORF">GR328_05235</name>
</gene>
<dbReference type="Gene3D" id="2.102.10.10">
    <property type="entry name" value="Rieske [2Fe-2S] iron-sulphur domain"/>
    <property type="match status" value="1"/>
</dbReference>
<feature type="transmembrane region" description="Helical" evidence="6">
    <location>
        <begin position="128"/>
        <end position="149"/>
    </location>
</feature>
<evidence type="ECO:0000256" key="1">
    <source>
        <dbReference type="ARBA" id="ARBA00022714"/>
    </source>
</evidence>
<dbReference type="PANTHER" id="PTHR35585">
    <property type="entry name" value="HHE DOMAIN PROTEIN (AFU_ORTHOLOGUE AFUA_4G00730)"/>
    <property type="match status" value="1"/>
</dbReference>
<dbReference type="CDD" id="cd12108">
    <property type="entry name" value="Hr-like"/>
    <property type="match status" value="1"/>
</dbReference>
<keyword evidence="6" id="KW-0472">Membrane</keyword>
<dbReference type="Pfam" id="PF01814">
    <property type="entry name" value="Hemerythrin"/>
    <property type="match status" value="1"/>
</dbReference>
<organism evidence="8 9">
    <name type="scientific">Microvirga makkahensis</name>
    <dbReference type="NCBI Taxonomy" id="1128670"/>
    <lineage>
        <taxon>Bacteria</taxon>
        <taxon>Pseudomonadati</taxon>
        <taxon>Pseudomonadota</taxon>
        <taxon>Alphaproteobacteria</taxon>
        <taxon>Hyphomicrobiales</taxon>
        <taxon>Methylobacteriaceae</taxon>
        <taxon>Microvirga</taxon>
    </lineage>
</organism>
<evidence type="ECO:0000256" key="6">
    <source>
        <dbReference type="SAM" id="Phobius"/>
    </source>
</evidence>
<accession>A0A7X3MPJ2</accession>
<evidence type="ECO:0000256" key="2">
    <source>
        <dbReference type="ARBA" id="ARBA00022723"/>
    </source>
</evidence>
<dbReference type="InterPro" id="IPR019251">
    <property type="entry name" value="DUF2231_TM"/>
</dbReference>
<dbReference type="GO" id="GO:0046872">
    <property type="term" value="F:metal ion binding"/>
    <property type="evidence" value="ECO:0007669"/>
    <property type="project" value="UniProtKB-KW"/>
</dbReference>
<dbReference type="PANTHER" id="PTHR35585:SF1">
    <property type="entry name" value="HHE DOMAIN PROTEIN (AFU_ORTHOLOGUE AFUA_4G00730)"/>
    <property type="match status" value="1"/>
</dbReference>
<dbReference type="GO" id="GO:0051537">
    <property type="term" value="F:2 iron, 2 sulfur cluster binding"/>
    <property type="evidence" value="ECO:0007669"/>
    <property type="project" value="UniProtKB-KW"/>
</dbReference>